<accession>A0A318HEK6</accession>
<sequence>MLANTAAANRDPEVFSDADRFDITRDNTVGTLSFGSGAHYCLGSHLARLELTQGLTVMSQRMPNLHRTGPAPWPSMVGVTGPVSVPIEFDNS</sequence>
<evidence type="ECO:0000256" key="2">
    <source>
        <dbReference type="ARBA" id="ARBA00022617"/>
    </source>
</evidence>
<dbReference type="AlphaFoldDB" id="A0A318HEK6"/>
<evidence type="ECO:0000256" key="4">
    <source>
        <dbReference type="ARBA" id="ARBA00023002"/>
    </source>
</evidence>
<proteinExistence type="inferred from homology"/>
<dbReference type="InterPro" id="IPR017972">
    <property type="entry name" value="Cyt_P450_CS"/>
</dbReference>
<keyword evidence="6 7" id="KW-0503">Monooxygenase</keyword>
<name>A0A318HEK6_9MYCO</name>
<evidence type="ECO:0000256" key="1">
    <source>
        <dbReference type="ARBA" id="ARBA00010617"/>
    </source>
</evidence>
<dbReference type="InterPro" id="IPR036396">
    <property type="entry name" value="Cyt_P450_sf"/>
</dbReference>
<dbReference type="SUPFAM" id="SSF48264">
    <property type="entry name" value="Cytochrome P450"/>
    <property type="match status" value="1"/>
</dbReference>
<keyword evidence="3 7" id="KW-0479">Metal-binding</keyword>
<keyword evidence="4 7" id="KW-0560">Oxidoreductase</keyword>
<dbReference type="Pfam" id="PF00067">
    <property type="entry name" value="p450"/>
    <property type="match status" value="1"/>
</dbReference>
<dbReference type="PANTHER" id="PTHR46696">
    <property type="entry name" value="P450, PUTATIVE (EUROFUNG)-RELATED"/>
    <property type="match status" value="1"/>
</dbReference>
<gene>
    <name evidence="8" type="ORF">C8E89_112225</name>
</gene>
<reference evidence="9" key="1">
    <citation type="submission" date="2018-05" db="EMBL/GenBank/DDBJ databases">
        <authorList>
            <person name="Deangelis K."/>
            <person name="Huntemann M."/>
            <person name="Clum A."/>
            <person name="Pillay M."/>
            <person name="Palaniappan K."/>
            <person name="Varghese N."/>
            <person name="Mikhailova N."/>
            <person name="Stamatis D."/>
            <person name="Reddy T."/>
            <person name="Daum C."/>
            <person name="Shapiro N."/>
            <person name="Ivanova N."/>
            <person name="Kyrpides N."/>
            <person name="Woyke T."/>
        </authorList>
    </citation>
    <scope>NUCLEOTIDE SEQUENCE [LARGE SCALE GENOMIC DNA]</scope>
    <source>
        <strain evidence="9">GAS496</strain>
    </source>
</reference>
<comment type="caution">
    <text evidence="8">The sequence shown here is derived from an EMBL/GenBank/DDBJ whole genome shotgun (WGS) entry which is preliminary data.</text>
</comment>
<protein>
    <submittedName>
        <fullName evidence="8">Cytochrome P450</fullName>
    </submittedName>
</protein>
<dbReference type="EMBL" id="QJJU01000012">
    <property type="protein sequence ID" value="PXX07014.1"/>
    <property type="molecule type" value="Genomic_DNA"/>
</dbReference>
<keyword evidence="2 7" id="KW-0349">Heme</keyword>
<dbReference type="GO" id="GO:0020037">
    <property type="term" value="F:heme binding"/>
    <property type="evidence" value="ECO:0007669"/>
    <property type="project" value="InterPro"/>
</dbReference>
<organism evidence="8 9">
    <name type="scientific">Mycolicibacterium moriokaense</name>
    <dbReference type="NCBI Taxonomy" id="39691"/>
    <lineage>
        <taxon>Bacteria</taxon>
        <taxon>Bacillati</taxon>
        <taxon>Actinomycetota</taxon>
        <taxon>Actinomycetes</taxon>
        <taxon>Mycobacteriales</taxon>
        <taxon>Mycobacteriaceae</taxon>
        <taxon>Mycolicibacterium</taxon>
    </lineage>
</organism>
<keyword evidence="5 7" id="KW-0408">Iron</keyword>
<evidence type="ECO:0000256" key="7">
    <source>
        <dbReference type="RuleBase" id="RU000461"/>
    </source>
</evidence>
<evidence type="ECO:0000313" key="9">
    <source>
        <dbReference type="Proteomes" id="UP000247781"/>
    </source>
</evidence>
<dbReference type="Gene3D" id="1.10.630.10">
    <property type="entry name" value="Cytochrome P450"/>
    <property type="match status" value="1"/>
</dbReference>
<dbReference type="GO" id="GO:0005506">
    <property type="term" value="F:iron ion binding"/>
    <property type="evidence" value="ECO:0007669"/>
    <property type="project" value="InterPro"/>
</dbReference>
<dbReference type="InterPro" id="IPR001128">
    <property type="entry name" value="Cyt_P450"/>
</dbReference>
<dbReference type="PANTHER" id="PTHR46696:SF3">
    <property type="entry name" value="PULCHERRIMINIC ACID SYNTHASE"/>
    <property type="match status" value="1"/>
</dbReference>
<dbReference type="RefSeq" id="WP_337442239.1">
    <property type="nucleotide sequence ID" value="NZ_QJJU01000012.1"/>
</dbReference>
<comment type="similarity">
    <text evidence="1 7">Belongs to the cytochrome P450 family.</text>
</comment>
<evidence type="ECO:0000256" key="6">
    <source>
        <dbReference type="ARBA" id="ARBA00023033"/>
    </source>
</evidence>
<dbReference type="PRINTS" id="PR00359">
    <property type="entry name" value="BP450"/>
</dbReference>
<reference evidence="8 9" key="2">
    <citation type="submission" date="2018-06" db="EMBL/GenBank/DDBJ databases">
        <title>Sequencing of bacterial isolates from soil warming experiment in Harvard Forest, Massachusetts, USA.</title>
        <authorList>
            <person name="Deangelis K.PhD."/>
        </authorList>
    </citation>
    <scope>NUCLEOTIDE SEQUENCE [LARGE SCALE GENOMIC DNA]</scope>
    <source>
        <strain evidence="8 9">GAS496</strain>
    </source>
</reference>
<evidence type="ECO:0000256" key="5">
    <source>
        <dbReference type="ARBA" id="ARBA00023004"/>
    </source>
</evidence>
<evidence type="ECO:0000313" key="8">
    <source>
        <dbReference type="EMBL" id="PXX07014.1"/>
    </source>
</evidence>
<keyword evidence="9" id="KW-1185">Reference proteome</keyword>
<dbReference type="GO" id="GO:0004497">
    <property type="term" value="F:monooxygenase activity"/>
    <property type="evidence" value="ECO:0007669"/>
    <property type="project" value="UniProtKB-KW"/>
</dbReference>
<dbReference type="PROSITE" id="PS00086">
    <property type="entry name" value="CYTOCHROME_P450"/>
    <property type="match status" value="1"/>
</dbReference>
<evidence type="ECO:0000256" key="3">
    <source>
        <dbReference type="ARBA" id="ARBA00022723"/>
    </source>
</evidence>
<dbReference type="GO" id="GO:0016705">
    <property type="term" value="F:oxidoreductase activity, acting on paired donors, with incorporation or reduction of molecular oxygen"/>
    <property type="evidence" value="ECO:0007669"/>
    <property type="project" value="InterPro"/>
</dbReference>
<dbReference type="Proteomes" id="UP000247781">
    <property type="component" value="Unassembled WGS sequence"/>
</dbReference>
<dbReference type="InterPro" id="IPR002397">
    <property type="entry name" value="Cyt_P450_B"/>
</dbReference>